<evidence type="ECO:0000313" key="3">
    <source>
        <dbReference type="Proteomes" id="UP000075901"/>
    </source>
</evidence>
<evidence type="ECO:0000256" key="1">
    <source>
        <dbReference type="SAM" id="Phobius"/>
    </source>
</evidence>
<dbReference type="Proteomes" id="UP000075901">
    <property type="component" value="Unassembled WGS sequence"/>
</dbReference>
<proteinExistence type="predicted"/>
<keyword evidence="3" id="KW-1185">Reference proteome</keyword>
<accession>A0A182SJY0</accession>
<sequence length="107" mass="12104">MRINESEANFYINSIETAALDPFIPTVYLPTVHRSSLILTTCATMKLSLFLIFIVLLYSTLLETVAGQRSNGFPTYDDHPSPFRFNRPIATRKPRRKFFPAPPAIVG</sequence>
<evidence type="ECO:0000313" key="2">
    <source>
        <dbReference type="EnsemblMetazoa" id="AMAM008257-PA"/>
    </source>
</evidence>
<reference evidence="2" key="2">
    <citation type="submission" date="2020-05" db="UniProtKB">
        <authorList>
            <consortium name="EnsemblMetazoa"/>
        </authorList>
    </citation>
    <scope>IDENTIFICATION</scope>
    <source>
        <strain evidence="2">maculatus3</strain>
    </source>
</reference>
<name>A0A182SJY0_9DIPT</name>
<organism evidence="2 3">
    <name type="scientific">Anopheles maculatus</name>
    <dbReference type="NCBI Taxonomy" id="74869"/>
    <lineage>
        <taxon>Eukaryota</taxon>
        <taxon>Metazoa</taxon>
        <taxon>Ecdysozoa</taxon>
        <taxon>Arthropoda</taxon>
        <taxon>Hexapoda</taxon>
        <taxon>Insecta</taxon>
        <taxon>Pterygota</taxon>
        <taxon>Neoptera</taxon>
        <taxon>Endopterygota</taxon>
        <taxon>Diptera</taxon>
        <taxon>Nematocera</taxon>
        <taxon>Culicoidea</taxon>
        <taxon>Culicidae</taxon>
        <taxon>Anophelinae</taxon>
        <taxon>Anopheles</taxon>
        <taxon>Anopheles maculatus group</taxon>
    </lineage>
</organism>
<dbReference type="VEuPathDB" id="VectorBase:AMAM008257"/>
<keyword evidence="1" id="KW-1133">Transmembrane helix</keyword>
<keyword evidence="1" id="KW-0472">Membrane</keyword>
<dbReference type="AlphaFoldDB" id="A0A182SJY0"/>
<reference evidence="3" key="1">
    <citation type="submission" date="2013-09" db="EMBL/GenBank/DDBJ databases">
        <title>The Genome Sequence of Anopheles maculatus species B.</title>
        <authorList>
            <consortium name="The Broad Institute Genomics Platform"/>
            <person name="Neafsey D.E."/>
            <person name="Besansky N."/>
            <person name="Howell P."/>
            <person name="Walton C."/>
            <person name="Young S.K."/>
            <person name="Zeng Q."/>
            <person name="Gargeya S."/>
            <person name="Fitzgerald M."/>
            <person name="Haas B."/>
            <person name="Abouelleil A."/>
            <person name="Allen A.W."/>
            <person name="Alvarado L."/>
            <person name="Arachchi H.M."/>
            <person name="Berlin A.M."/>
            <person name="Chapman S.B."/>
            <person name="Gainer-Dewar J."/>
            <person name="Goldberg J."/>
            <person name="Griggs A."/>
            <person name="Gujja S."/>
            <person name="Hansen M."/>
            <person name="Howarth C."/>
            <person name="Imamovic A."/>
            <person name="Ireland A."/>
            <person name="Larimer J."/>
            <person name="McCowan C."/>
            <person name="Murphy C."/>
            <person name="Pearson M."/>
            <person name="Poon T.W."/>
            <person name="Priest M."/>
            <person name="Roberts A."/>
            <person name="Saif S."/>
            <person name="Shea T."/>
            <person name="Sisk P."/>
            <person name="Sykes S."/>
            <person name="Wortman J."/>
            <person name="Nusbaum C."/>
            <person name="Birren B."/>
        </authorList>
    </citation>
    <scope>NUCLEOTIDE SEQUENCE [LARGE SCALE GENOMIC DNA]</scope>
    <source>
        <strain evidence="3">maculatus3</strain>
    </source>
</reference>
<keyword evidence="1" id="KW-0812">Transmembrane</keyword>
<dbReference type="EnsemblMetazoa" id="AMAM008257-RA">
    <property type="protein sequence ID" value="AMAM008257-PA"/>
    <property type="gene ID" value="AMAM008257"/>
</dbReference>
<protein>
    <submittedName>
        <fullName evidence="2">Uncharacterized protein</fullName>
    </submittedName>
</protein>
<feature type="transmembrane region" description="Helical" evidence="1">
    <location>
        <begin position="37"/>
        <end position="61"/>
    </location>
</feature>